<evidence type="ECO:0000313" key="3">
    <source>
        <dbReference type="Proteomes" id="UP000036958"/>
    </source>
</evidence>
<dbReference type="EMBL" id="LGIA01000161">
    <property type="protein sequence ID" value="KOH44507.1"/>
    <property type="molecule type" value="Genomic_DNA"/>
</dbReference>
<feature type="region of interest" description="Disordered" evidence="1">
    <location>
        <begin position="1"/>
        <end position="31"/>
    </location>
</feature>
<organism evidence="2 3">
    <name type="scientific">Sunxiuqinia dokdonensis</name>
    <dbReference type="NCBI Taxonomy" id="1409788"/>
    <lineage>
        <taxon>Bacteria</taxon>
        <taxon>Pseudomonadati</taxon>
        <taxon>Bacteroidota</taxon>
        <taxon>Bacteroidia</taxon>
        <taxon>Marinilabiliales</taxon>
        <taxon>Prolixibacteraceae</taxon>
        <taxon>Sunxiuqinia</taxon>
    </lineage>
</organism>
<dbReference type="AlphaFoldDB" id="A0A0L8V8H6"/>
<accession>A0A0L8V8H6</accession>
<sequence>MIALKNSLSCKKFSKGPNTSRQIDKRRPMKKPVPFGTGFSYDCHVFLIQELS</sequence>
<evidence type="ECO:0000313" key="2">
    <source>
        <dbReference type="EMBL" id="KOH44507.1"/>
    </source>
</evidence>
<dbReference type="Proteomes" id="UP000036958">
    <property type="component" value="Unassembled WGS sequence"/>
</dbReference>
<evidence type="ECO:0000256" key="1">
    <source>
        <dbReference type="SAM" id="MobiDB-lite"/>
    </source>
</evidence>
<keyword evidence="3" id="KW-1185">Reference proteome</keyword>
<gene>
    <name evidence="2" type="ORF">NC99_27370</name>
</gene>
<reference evidence="3" key="1">
    <citation type="submission" date="2015-07" db="EMBL/GenBank/DDBJ databases">
        <title>Genome sequencing of Sunxiuqinia dokdonensis strain SK.</title>
        <authorList>
            <person name="Ahn S."/>
            <person name="Kim B.-C."/>
        </authorList>
    </citation>
    <scope>NUCLEOTIDE SEQUENCE [LARGE SCALE GENOMIC DNA]</scope>
    <source>
        <strain evidence="3">SK</strain>
    </source>
</reference>
<protein>
    <submittedName>
        <fullName evidence="2">Uncharacterized protein</fullName>
    </submittedName>
</protein>
<comment type="caution">
    <text evidence="2">The sequence shown here is derived from an EMBL/GenBank/DDBJ whole genome shotgun (WGS) entry which is preliminary data.</text>
</comment>
<name>A0A0L8V8H6_9BACT</name>
<proteinExistence type="predicted"/>